<dbReference type="PANTHER" id="PTHR43663">
    <property type="entry name" value="CHROMATE TRANSPORT PROTEIN-RELATED"/>
    <property type="match status" value="1"/>
</dbReference>
<evidence type="ECO:0000256" key="3">
    <source>
        <dbReference type="ARBA" id="ARBA00022475"/>
    </source>
</evidence>
<name>A0A8I0ACK9_9FIRM</name>
<evidence type="ECO:0000256" key="1">
    <source>
        <dbReference type="ARBA" id="ARBA00004651"/>
    </source>
</evidence>
<sequence length="189" mass="20074">MIYLQLFLSFLQIGALSFGGGYAAMPLIQEQVVTLHGWLSMEAFTDLVTIAEMTPGPIAVNSATFVGTQIAGPGGAVVATLGCILPSCIIVTLLAYIYTKYRNMSLLQGTLASLRPAVVAMIAKAGVTILVSAFFISGTIDLVRENVCIRMVVFFGAALVLLRKFKMNPILVMVLCGVANMIFCGVMGI</sequence>
<dbReference type="RefSeq" id="WP_186901065.1">
    <property type="nucleotide sequence ID" value="NZ_JACOOT010000012.1"/>
</dbReference>
<feature type="transmembrane region" description="Helical" evidence="7">
    <location>
        <begin position="169"/>
        <end position="188"/>
    </location>
</feature>
<comment type="subcellular location">
    <subcellularLocation>
        <location evidence="1">Cell membrane</location>
        <topology evidence="1">Multi-pass membrane protein</topology>
    </subcellularLocation>
</comment>
<accession>A0A8I0ACK9</accession>
<dbReference type="GO" id="GO:0015109">
    <property type="term" value="F:chromate transmembrane transporter activity"/>
    <property type="evidence" value="ECO:0007669"/>
    <property type="project" value="InterPro"/>
</dbReference>
<reference evidence="8 9" key="1">
    <citation type="submission" date="2020-08" db="EMBL/GenBank/DDBJ databases">
        <title>Genome public.</title>
        <authorList>
            <person name="Liu C."/>
            <person name="Sun Q."/>
        </authorList>
    </citation>
    <scope>NUCLEOTIDE SEQUENCE [LARGE SCALE GENOMIC DNA]</scope>
    <source>
        <strain evidence="8 9">BX17</strain>
    </source>
</reference>
<evidence type="ECO:0000256" key="4">
    <source>
        <dbReference type="ARBA" id="ARBA00022692"/>
    </source>
</evidence>
<dbReference type="EMBL" id="JACOOT010000012">
    <property type="protein sequence ID" value="MBC5650578.1"/>
    <property type="molecule type" value="Genomic_DNA"/>
</dbReference>
<evidence type="ECO:0000313" key="8">
    <source>
        <dbReference type="EMBL" id="MBC5650578.1"/>
    </source>
</evidence>
<gene>
    <name evidence="8" type="ORF">H8S54_05500</name>
</gene>
<keyword evidence="5 7" id="KW-1133">Transmembrane helix</keyword>
<dbReference type="InterPro" id="IPR052518">
    <property type="entry name" value="CHR_Transporter"/>
</dbReference>
<feature type="transmembrane region" description="Helical" evidence="7">
    <location>
        <begin position="117"/>
        <end position="136"/>
    </location>
</feature>
<evidence type="ECO:0000313" key="9">
    <source>
        <dbReference type="Proteomes" id="UP000652847"/>
    </source>
</evidence>
<organism evidence="8 9">
    <name type="scientific">Blautia segnis</name>
    <dbReference type="NCBI Taxonomy" id="2763030"/>
    <lineage>
        <taxon>Bacteria</taxon>
        <taxon>Bacillati</taxon>
        <taxon>Bacillota</taxon>
        <taxon>Clostridia</taxon>
        <taxon>Lachnospirales</taxon>
        <taxon>Lachnospiraceae</taxon>
        <taxon>Blautia</taxon>
    </lineage>
</organism>
<dbReference type="AlphaFoldDB" id="A0A8I0ACK9"/>
<dbReference type="PANTHER" id="PTHR43663:SF1">
    <property type="entry name" value="CHROMATE TRANSPORTER"/>
    <property type="match status" value="1"/>
</dbReference>
<comment type="similarity">
    <text evidence="2">Belongs to the chromate ion transporter (CHR) (TC 2.A.51) family.</text>
</comment>
<proteinExistence type="inferred from homology"/>
<evidence type="ECO:0000256" key="6">
    <source>
        <dbReference type="ARBA" id="ARBA00023136"/>
    </source>
</evidence>
<evidence type="ECO:0000256" key="5">
    <source>
        <dbReference type="ARBA" id="ARBA00022989"/>
    </source>
</evidence>
<comment type="caution">
    <text evidence="8">The sequence shown here is derived from an EMBL/GenBank/DDBJ whole genome shotgun (WGS) entry which is preliminary data.</text>
</comment>
<dbReference type="GO" id="GO:0005886">
    <property type="term" value="C:plasma membrane"/>
    <property type="evidence" value="ECO:0007669"/>
    <property type="project" value="UniProtKB-SubCell"/>
</dbReference>
<dbReference type="Pfam" id="PF02417">
    <property type="entry name" value="Chromate_transp"/>
    <property type="match status" value="1"/>
</dbReference>
<feature type="transmembrane region" description="Helical" evidence="7">
    <location>
        <begin position="142"/>
        <end position="162"/>
    </location>
</feature>
<dbReference type="InterPro" id="IPR003370">
    <property type="entry name" value="Chromate_transpt"/>
</dbReference>
<dbReference type="Proteomes" id="UP000652847">
    <property type="component" value="Unassembled WGS sequence"/>
</dbReference>
<keyword evidence="6 7" id="KW-0472">Membrane</keyword>
<keyword evidence="9" id="KW-1185">Reference proteome</keyword>
<feature type="transmembrane region" description="Helical" evidence="7">
    <location>
        <begin position="76"/>
        <end position="97"/>
    </location>
</feature>
<evidence type="ECO:0000256" key="7">
    <source>
        <dbReference type="SAM" id="Phobius"/>
    </source>
</evidence>
<keyword evidence="4 7" id="KW-0812">Transmembrane</keyword>
<protein>
    <submittedName>
        <fullName evidence="8">Chromate transporter</fullName>
    </submittedName>
</protein>
<keyword evidence="3" id="KW-1003">Cell membrane</keyword>
<evidence type="ECO:0000256" key="2">
    <source>
        <dbReference type="ARBA" id="ARBA00005262"/>
    </source>
</evidence>